<feature type="signal peptide" evidence="1">
    <location>
        <begin position="1"/>
        <end position="18"/>
    </location>
</feature>
<name>A0A0C9M7B6_9FUNG</name>
<dbReference type="AlphaFoldDB" id="A0A0C9M7B6"/>
<dbReference type="OrthoDB" id="2224659at2759"/>
<evidence type="ECO:0000313" key="3">
    <source>
        <dbReference type="Proteomes" id="UP000053815"/>
    </source>
</evidence>
<organism evidence="2">
    <name type="scientific">Mucor ambiguus</name>
    <dbReference type="NCBI Taxonomy" id="91626"/>
    <lineage>
        <taxon>Eukaryota</taxon>
        <taxon>Fungi</taxon>
        <taxon>Fungi incertae sedis</taxon>
        <taxon>Mucoromycota</taxon>
        <taxon>Mucoromycotina</taxon>
        <taxon>Mucoromycetes</taxon>
        <taxon>Mucorales</taxon>
        <taxon>Mucorineae</taxon>
        <taxon>Mucoraceae</taxon>
        <taxon>Mucor</taxon>
    </lineage>
</organism>
<dbReference type="EMBL" id="DF836317">
    <property type="protein sequence ID" value="GAN02819.1"/>
    <property type="molecule type" value="Genomic_DNA"/>
</dbReference>
<accession>A0A0C9M7B6</accession>
<gene>
    <name evidence="2" type="ORF">MAM1_0028d02266</name>
</gene>
<keyword evidence="3" id="KW-1185">Reference proteome</keyword>
<keyword evidence="1" id="KW-0732">Signal</keyword>
<reference evidence="2" key="1">
    <citation type="submission" date="2014-09" db="EMBL/GenBank/DDBJ databases">
        <title>Draft genome sequence of an oleaginous Mucoromycotina fungus Mucor ambiguus NBRC6742.</title>
        <authorList>
            <person name="Takeda I."/>
            <person name="Yamane N."/>
            <person name="Morita T."/>
            <person name="Tamano K."/>
            <person name="Machida M."/>
            <person name="Baker S."/>
            <person name="Koike H."/>
        </authorList>
    </citation>
    <scope>NUCLEOTIDE SEQUENCE</scope>
    <source>
        <strain evidence="2">NBRC 6742</strain>
    </source>
</reference>
<dbReference type="Proteomes" id="UP000053815">
    <property type="component" value="Unassembled WGS sequence"/>
</dbReference>
<evidence type="ECO:0008006" key="4">
    <source>
        <dbReference type="Google" id="ProtNLM"/>
    </source>
</evidence>
<sequence length="88" mass="9705">MRTSLLFLLIVAISTVLCIVPAAESDNEAAPRRRVSANPDELVGKQDSFENANVDKHFVLDKESDDSPFIKVSESKEQVENDSAFVPI</sequence>
<evidence type="ECO:0000313" key="2">
    <source>
        <dbReference type="EMBL" id="GAN02819.1"/>
    </source>
</evidence>
<feature type="chain" id="PRO_5002199365" description="Secreted protein" evidence="1">
    <location>
        <begin position="19"/>
        <end position="88"/>
    </location>
</feature>
<evidence type="ECO:0000256" key="1">
    <source>
        <dbReference type="SAM" id="SignalP"/>
    </source>
</evidence>
<protein>
    <recommendedName>
        <fullName evidence="4">Secreted protein</fullName>
    </recommendedName>
</protein>
<proteinExistence type="predicted"/>